<proteinExistence type="predicted"/>
<dbReference type="Gene3D" id="3.40.50.720">
    <property type="entry name" value="NAD(P)-binding Rossmann-like Domain"/>
    <property type="match status" value="1"/>
</dbReference>
<accession>A0A5E7JVC8</accession>
<dbReference type="GO" id="GO:0047296">
    <property type="term" value="F:homospermidine synthase activity"/>
    <property type="evidence" value="ECO:0007669"/>
    <property type="project" value="UniProtKB-EC"/>
</dbReference>
<dbReference type="EMBL" id="CABVIH010000011">
    <property type="protein sequence ID" value="VVO93459.1"/>
    <property type="molecule type" value="Genomic_DNA"/>
</dbReference>
<dbReference type="InterPro" id="IPR032095">
    <property type="entry name" value="Sacchrp_dh-like_C"/>
</dbReference>
<feature type="domain" description="Saccharopine dehydrogenase NADP binding" evidence="1">
    <location>
        <begin position="14"/>
        <end position="152"/>
    </location>
</feature>
<dbReference type="Proteomes" id="UP000375525">
    <property type="component" value="Unassembled WGS sequence"/>
</dbReference>
<dbReference type="RefSeq" id="WP_224790245.1">
    <property type="nucleotide sequence ID" value="NZ_CABVIH010000011.1"/>
</dbReference>
<dbReference type="AlphaFoldDB" id="A0A5E7JVC8"/>
<evidence type="ECO:0000259" key="2">
    <source>
        <dbReference type="Pfam" id="PF16653"/>
    </source>
</evidence>
<evidence type="ECO:0000259" key="1">
    <source>
        <dbReference type="Pfam" id="PF03435"/>
    </source>
</evidence>
<gene>
    <name evidence="3" type="primary">hss</name>
    <name evidence="3" type="ORF">PS880_02430</name>
</gene>
<feature type="domain" description="Saccharopine dehydrogenase-like C-terminal" evidence="2">
    <location>
        <begin position="156"/>
        <end position="438"/>
    </location>
</feature>
<keyword evidence="3" id="KW-0808">Transferase</keyword>
<dbReference type="Pfam" id="PF16653">
    <property type="entry name" value="Sacchrp_dh_C"/>
    <property type="match status" value="1"/>
</dbReference>
<sequence length="471" mass="52545">MDMDGKFTFSGNFIFIGFGSITRAVLPLLLKQSEITVKNITVIAPVLEKRSWFKQHGVRFVKEALTKENYVQRLNRFLGAGDFLVNLSVGVSSIDLMTHAAHAGALYLDTCIEPWDGGYDDPSLTVSQRTNYALRHHVLELRETIAKGPTAVIAHGANPGLISHLLKEALMRLARELKTPLPMTKTGLDWAVLAMEMDVKVIHVAERDTQRSKRIKQDDEFVNTWSVDGFLSEGRQPAELVWGTHEKNWPNEARQHEFGAKNSIYLERSGASVQVKTWTPVGGACLGRLITHHETISTADLLTVKKQGKVIYRPTMYYAYHPCDDALLSIHELIGNGWRPQTQRRVMCGEIAPGGIDALGVLLMGHEKNTCWYGSLLTVDEAREIAPYNTATSLQVAAGVLAGIVWALRHPDRGIVEPEQMDYEEVLELASPYLGSLVGVETDWRPNDISTDLFRAQCNGAAPWQFEQFII</sequence>
<reference evidence="3 4" key="1">
    <citation type="submission" date="2019-09" db="EMBL/GenBank/DDBJ databases">
        <authorList>
            <person name="Chandra G."/>
            <person name="Truman W A."/>
        </authorList>
    </citation>
    <scope>NUCLEOTIDE SEQUENCE [LARGE SCALE GENOMIC DNA]</scope>
    <source>
        <strain evidence="3">PS880</strain>
    </source>
</reference>
<evidence type="ECO:0000313" key="4">
    <source>
        <dbReference type="Proteomes" id="UP000375525"/>
    </source>
</evidence>
<evidence type="ECO:0000313" key="3">
    <source>
        <dbReference type="EMBL" id="VVO93459.1"/>
    </source>
</evidence>
<dbReference type="EC" id="2.5.1.44" evidence="3"/>
<name>A0A5E7JVC8_PSEFL</name>
<dbReference type="Gene3D" id="3.30.360.30">
    <property type="entry name" value="homospermidine synthase like"/>
    <property type="match status" value="1"/>
</dbReference>
<protein>
    <submittedName>
        <fullName evidence="3">Homospermidine synthase</fullName>
        <ecNumber evidence="3">2.5.1.44</ecNumber>
    </submittedName>
</protein>
<dbReference type="InterPro" id="IPR023181">
    <property type="entry name" value="Homospermid_syn-like_C"/>
</dbReference>
<organism evidence="3 4">
    <name type="scientific">Pseudomonas fluorescens</name>
    <dbReference type="NCBI Taxonomy" id="294"/>
    <lineage>
        <taxon>Bacteria</taxon>
        <taxon>Pseudomonadati</taxon>
        <taxon>Pseudomonadota</taxon>
        <taxon>Gammaproteobacteria</taxon>
        <taxon>Pseudomonadales</taxon>
        <taxon>Pseudomonadaceae</taxon>
        <taxon>Pseudomonas</taxon>
    </lineage>
</organism>
<dbReference type="Pfam" id="PF03435">
    <property type="entry name" value="Sacchrp_dh_NADP"/>
    <property type="match status" value="1"/>
</dbReference>
<dbReference type="InterPro" id="IPR005097">
    <property type="entry name" value="Sacchrp_dh_NADP-bd"/>
</dbReference>